<dbReference type="MEROPS" id="S45.003"/>
<reference evidence="7 8" key="1">
    <citation type="journal article" date="2009" name="Environ. Microbiol.">
        <title>Genome sequence of Desulfobacterium autotrophicum HRM2, a marine sulfate reducer oxidizing organic carbon completely to carbon dioxide.</title>
        <authorList>
            <person name="Strittmatter A.W."/>
            <person name="Liesegang H."/>
            <person name="Rabus R."/>
            <person name="Decker I."/>
            <person name="Amann J."/>
            <person name="Andres S."/>
            <person name="Henne A."/>
            <person name="Fricke W.F."/>
            <person name="Martinez-Arias R."/>
            <person name="Bartels D."/>
            <person name="Goesmann A."/>
            <person name="Krause L."/>
            <person name="Puehler A."/>
            <person name="Klenk H.P."/>
            <person name="Richter M."/>
            <person name="Schuler M."/>
            <person name="Gloeckner F.O."/>
            <person name="Meyerdierks A."/>
            <person name="Gottschalk G."/>
            <person name="Amann R."/>
        </authorList>
    </citation>
    <scope>NUCLEOTIDE SEQUENCE [LARGE SCALE GENOMIC DNA]</scope>
    <source>
        <strain evidence="8">ATCC 43914 / DSM 3382 / HRM2</strain>
    </source>
</reference>
<dbReference type="CDD" id="cd03747">
    <property type="entry name" value="Ntn_PGA_like"/>
    <property type="match status" value="1"/>
</dbReference>
<keyword evidence="6" id="KW-0472">Membrane</keyword>
<dbReference type="AlphaFoldDB" id="C0QL67"/>
<dbReference type="GO" id="GO:0017000">
    <property type="term" value="P:antibiotic biosynthetic process"/>
    <property type="evidence" value="ECO:0007669"/>
    <property type="project" value="InterPro"/>
</dbReference>
<evidence type="ECO:0000313" key="7">
    <source>
        <dbReference type="EMBL" id="ACN14153.1"/>
    </source>
</evidence>
<dbReference type="Pfam" id="PF01804">
    <property type="entry name" value="Penicil_amidase"/>
    <property type="match status" value="1"/>
</dbReference>
<dbReference type="EMBL" id="CP001087">
    <property type="protein sequence ID" value="ACN14153.1"/>
    <property type="molecule type" value="Genomic_DNA"/>
</dbReference>
<organism evidence="7 8">
    <name type="scientific">Desulforapulum autotrophicum (strain ATCC 43914 / DSM 3382 / VKM B-1955 / HRM2)</name>
    <name type="common">Desulfobacterium autotrophicum</name>
    <dbReference type="NCBI Taxonomy" id="177437"/>
    <lineage>
        <taxon>Bacteria</taxon>
        <taxon>Pseudomonadati</taxon>
        <taxon>Thermodesulfobacteriota</taxon>
        <taxon>Desulfobacteria</taxon>
        <taxon>Desulfobacterales</taxon>
        <taxon>Desulfobacteraceae</taxon>
        <taxon>Desulforapulum</taxon>
    </lineage>
</organism>
<keyword evidence="6" id="KW-0812">Transmembrane</keyword>
<evidence type="ECO:0000256" key="4">
    <source>
        <dbReference type="PIRSR" id="PIRSR001227-1"/>
    </source>
</evidence>
<keyword evidence="5" id="KW-0479">Metal-binding</keyword>
<proteinExistence type="inferred from homology"/>
<name>C0QL67_DESAH</name>
<dbReference type="HOGENOM" id="CLU_011790_0_1_7"/>
<dbReference type="InterPro" id="IPR029055">
    <property type="entry name" value="Ntn_hydrolases_N"/>
</dbReference>
<keyword evidence="2 7" id="KW-0378">Hydrolase</keyword>
<feature type="binding site" evidence="5">
    <location>
        <position position="328"/>
    </location>
    <ligand>
        <name>Ca(2+)</name>
        <dbReference type="ChEBI" id="CHEBI:29108"/>
    </ligand>
</feature>
<feature type="binding site" evidence="5">
    <location>
        <position position="327"/>
    </location>
    <ligand>
        <name>Ca(2+)</name>
        <dbReference type="ChEBI" id="CHEBI:29108"/>
    </ligand>
</feature>
<feature type="active site" description="Nucleophile" evidence="4">
    <location>
        <position position="252"/>
    </location>
</feature>
<dbReference type="RefSeq" id="WP_015902942.1">
    <property type="nucleotide sequence ID" value="NC_012108.1"/>
</dbReference>
<accession>C0QL67</accession>
<evidence type="ECO:0000256" key="5">
    <source>
        <dbReference type="PIRSR" id="PIRSR001227-2"/>
    </source>
</evidence>
<dbReference type="Proteomes" id="UP000000442">
    <property type="component" value="Chromosome"/>
</dbReference>
<dbReference type="PIRSF" id="PIRSF001227">
    <property type="entry name" value="Pen_acylase"/>
    <property type="match status" value="1"/>
</dbReference>
<dbReference type="InterPro" id="IPR043146">
    <property type="entry name" value="Penicillin_amidase_N_B-knob"/>
</dbReference>
<dbReference type="GO" id="GO:0008953">
    <property type="term" value="F:penicillin amidase activity"/>
    <property type="evidence" value="ECO:0007669"/>
    <property type="project" value="UniProtKB-EC"/>
</dbReference>
<dbReference type="InterPro" id="IPR043147">
    <property type="entry name" value="Penicillin_amidase_A-knob"/>
</dbReference>
<dbReference type="Gene3D" id="1.10.1400.10">
    <property type="match status" value="1"/>
</dbReference>
<keyword evidence="3" id="KW-0865">Zymogen</keyword>
<feature type="binding site" evidence="5">
    <location>
        <position position="325"/>
    </location>
    <ligand>
        <name>Ca(2+)</name>
        <dbReference type="ChEBI" id="CHEBI:29108"/>
    </ligand>
</feature>
<dbReference type="EC" id="3.5.1.11" evidence="7"/>
<gene>
    <name evidence="7" type="ordered locus">HRM2_10410</name>
</gene>
<keyword evidence="6" id="KW-1133">Transmembrane helix</keyword>
<dbReference type="InterPro" id="IPR002692">
    <property type="entry name" value="S45"/>
</dbReference>
<evidence type="ECO:0000256" key="2">
    <source>
        <dbReference type="ARBA" id="ARBA00022801"/>
    </source>
</evidence>
<protein>
    <submittedName>
        <fullName evidence="7">Beta-lactam acylase family protein</fullName>
        <ecNumber evidence="7">3.5.1.11</ecNumber>
    </submittedName>
</protein>
<dbReference type="STRING" id="177437.HRM2_10410"/>
<dbReference type="PANTHER" id="PTHR34218">
    <property type="entry name" value="PEPTIDASE S45 PENICILLIN AMIDASE"/>
    <property type="match status" value="1"/>
</dbReference>
<dbReference type="Gene3D" id="1.10.439.10">
    <property type="entry name" value="Penicillin Amidohydrolase, domain 1"/>
    <property type="match status" value="1"/>
</dbReference>
<feature type="transmembrane region" description="Helical" evidence="6">
    <location>
        <begin position="7"/>
        <end position="28"/>
    </location>
</feature>
<evidence type="ECO:0000256" key="3">
    <source>
        <dbReference type="ARBA" id="ARBA00023145"/>
    </source>
</evidence>
<keyword evidence="8" id="KW-1185">Reference proteome</keyword>
<dbReference type="PANTHER" id="PTHR34218:SF4">
    <property type="entry name" value="ACYL-HOMOSERINE LACTONE ACYLASE QUIP"/>
    <property type="match status" value="1"/>
</dbReference>
<comment type="similarity">
    <text evidence="1">Belongs to the peptidase S45 family.</text>
</comment>
<evidence type="ECO:0000256" key="6">
    <source>
        <dbReference type="SAM" id="Phobius"/>
    </source>
</evidence>
<dbReference type="OrthoDB" id="9760084at2"/>
<dbReference type="SUPFAM" id="SSF56235">
    <property type="entry name" value="N-terminal nucleophile aminohydrolases (Ntn hydrolases)"/>
    <property type="match status" value="1"/>
</dbReference>
<dbReference type="KEGG" id="dat:HRM2_10410"/>
<evidence type="ECO:0000313" key="8">
    <source>
        <dbReference type="Proteomes" id="UP000000442"/>
    </source>
</evidence>
<dbReference type="InterPro" id="IPR023343">
    <property type="entry name" value="Penicillin_amidase_dom1"/>
</dbReference>
<dbReference type="GO" id="GO:0046872">
    <property type="term" value="F:metal ion binding"/>
    <property type="evidence" value="ECO:0007669"/>
    <property type="project" value="UniProtKB-KW"/>
</dbReference>
<comment type="cofactor">
    <cofactor evidence="5">
        <name>Ca(2+)</name>
        <dbReference type="ChEBI" id="CHEBI:29108"/>
    </cofactor>
    <text evidence="5">Binds 1 Ca(2+) ion per dimer.</text>
</comment>
<dbReference type="Gene3D" id="3.60.20.10">
    <property type="entry name" value="Glutamine Phosphoribosylpyrophosphate, subunit 1, domain 1"/>
    <property type="match status" value="1"/>
</dbReference>
<dbReference type="Gene3D" id="2.30.120.10">
    <property type="match status" value="1"/>
</dbReference>
<sequence length="800" mass="89615">MKWFKLSLIPIVFFVTTIAALIFVAPFLNDFNNKDELKLTGLTGHVTIQRDEHGMAYIHAENLGDLLMAQGFVTAQDRLFQMQLTRLAAQGRICELAGRAAKDFDVRMRTIGLHRIAVKHAGLLDDQTRQFFQRYVDGINGFIECCPGDLPLEFKLAGIRAEKWTVADSLGVLYYMGYSTSANLASEITAQMLLETVGYKKTCTLMPVNINPDDPLDTGDLSIPSQERLSSSTTGINNLLAYTSDRKLRAGSNNWAISPARSASGSAIVAGDPHLDSRTLPGVWYPVGLIAPGIRAVGVQIPGIPGMTIGRTDHIALSVTNNYGDMVDLYVETPDPENPDNYLEGDKSIPFVQIKETLKIKDKTAPRGFLTEPITIRATRRGPVVSSIFPALKTHKLISLRFAPAESMDPSIGLCHILTVKTAQELAGALKQVSILCLNWVFADNSGNIGHQASGRIPIRHNQDGIFPFPVKDASDNWHGWIPREEMPGTINPEKNWVGTCNQKTIPHDFPYYYSSYFAPSYRYRRLQKLMAPSRKQTANDMWRHQRDTKNVMAEKIAPIMAKALMDHDDTANMGKRIAAWDLRDDPDKVAPAIFQTVYHFFAILVFQDELGKEKTTDLLGNWYFWQERLEQFILDRSCPWFDNILTPDKTESPGDLFHLAAIKAAAMLTQTLGNDPEKWQWGRLHTLELVNPIRRKGLGKTLLGTGPMPIGGSGETLYRGLYDFNIPFAVTHCASLRMVVDLADRDKILAVLPGGVTERTFTPHQRDQVEAYMSGEQQYWWFSDRAIDEHQTSKYVLNP</sequence>
<keyword evidence="5" id="KW-0106">Calcium</keyword>
<evidence type="ECO:0000256" key="1">
    <source>
        <dbReference type="ARBA" id="ARBA00006586"/>
    </source>
</evidence>
<feature type="binding site" evidence="5">
    <location>
        <position position="187"/>
    </location>
    <ligand>
        <name>Ca(2+)</name>
        <dbReference type="ChEBI" id="CHEBI:29108"/>
    </ligand>
</feature>
<dbReference type="InterPro" id="IPR014395">
    <property type="entry name" value="Pen/GL7ACA/AHL_acylase"/>
</dbReference>
<dbReference type="eggNOG" id="COG2366">
    <property type="taxonomic scope" value="Bacteria"/>
</dbReference>